<evidence type="ECO:0000259" key="1">
    <source>
        <dbReference type="Pfam" id="PF06985"/>
    </source>
</evidence>
<evidence type="ECO:0000313" key="4">
    <source>
        <dbReference type="Proteomes" id="UP000738349"/>
    </source>
</evidence>
<dbReference type="PANTHER" id="PTHR10622">
    <property type="entry name" value="HET DOMAIN-CONTAINING PROTEIN"/>
    <property type="match status" value="1"/>
</dbReference>
<reference evidence="3" key="1">
    <citation type="journal article" date="2021" name="Nat. Commun.">
        <title>Genetic determinants of endophytism in the Arabidopsis root mycobiome.</title>
        <authorList>
            <person name="Mesny F."/>
            <person name="Miyauchi S."/>
            <person name="Thiergart T."/>
            <person name="Pickel B."/>
            <person name="Atanasova L."/>
            <person name="Karlsson M."/>
            <person name="Huettel B."/>
            <person name="Barry K.W."/>
            <person name="Haridas S."/>
            <person name="Chen C."/>
            <person name="Bauer D."/>
            <person name="Andreopoulos W."/>
            <person name="Pangilinan J."/>
            <person name="LaButti K."/>
            <person name="Riley R."/>
            <person name="Lipzen A."/>
            <person name="Clum A."/>
            <person name="Drula E."/>
            <person name="Henrissat B."/>
            <person name="Kohler A."/>
            <person name="Grigoriev I.V."/>
            <person name="Martin F.M."/>
            <person name="Hacquard S."/>
        </authorList>
    </citation>
    <scope>NUCLEOTIDE SEQUENCE</scope>
    <source>
        <strain evidence="3">MPI-CAGE-AT-0147</strain>
    </source>
</reference>
<organism evidence="3 4">
    <name type="scientific">Dactylonectria macrodidyma</name>
    <dbReference type="NCBI Taxonomy" id="307937"/>
    <lineage>
        <taxon>Eukaryota</taxon>
        <taxon>Fungi</taxon>
        <taxon>Dikarya</taxon>
        <taxon>Ascomycota</taxon>
        <taxon>Pezizomycotina</taxon>
        <taxon>Sordariomycetes</taxon>
        <taxon>Hypocreomycetidae</taxon>
        <taxon>Hypocreales</taxon>
        <taxon>Nectriaceae</taxon>
        <taxon>Dactylonectria</taxon>
    </lineage>
</organism>
<feature type="domain" description="Heterokaryon incompatibility" evidence="1">
    <location>
        <begin position="22"/>
        <end position="109"/>
    </location>
</feature>
<protein>
    <submittedName>
        <fullName evidence="3">Heterokaryon incompatibility protein-domain-containing protein</fullName>
    </submittedName>
</protein>
<dbReference type="OrthoDB" id="674604at2759"/>
<dbReference type="Proteomes" id="UP000738349">
    <property type="component" value="Unassembled WGS sequence"/>
</dbReference>
<dbReference type="InterPro" id="IPR058525">
    <property type="entry name" value="DUF8212"/>
</dbReference>
<keyword evidence="4" id="KW-1185">Reference proteome</keyword>
<dbReference type="Pfam" id="PF26640">
    <property type="entry name" value="DUF8212"/>
    <property type="match status" value="1"/>
</dbReference>
<sequence length="554" mass="63106">MRLINTNSGLFEEFIGLNIPQYAILSHTWEDEEVSFQDIAAGTAYRTKKGYRKVEMLCRIAMKYGIGYAWIDTCCIDKSSSAELSEAINSMYCWYRDAAVCYVYLSDLSIDAALDERLPRCRWLTRGWTLQELIAPRWVVFFDSRWNPRATKKDIARELSAITRISEDVLLGRGTLSDVSVAQKMSWAASRETTRLEDVAYCLLGIFGINMPLLYGEGNKAFRRLQEQIIQTQADFSIFAWRAPMPSGDLLPLRRRHFCGILADSPAFFAGCESFIKTTAYDWTTFSISNNGIKIQSHIVAEVMSESKRNATYKLPLHCSPNPERPVAVRLRKYGPSQFVREDPYNLAEGQGVVWPIKAETSALITDPIWPAYTLHDDMAPFIAKRRSHALQIEAPVNWNFLDLWPEGRFDEEDFAFFLVGDNALDSAYIRFCLHTNSLPGRHGERSQTIECSFFAVGWSSTRREDVYCTLFNSELLGANMPRLQHVVAAHPWNGDGIMDVLRYWSVPKESKIIFALGGSEVLKVSYNLSLESDESVCQSKFWRISFSVDILTL</sequence>
<dbReference type="AlphaFoldDB" id="A0A9P9I7K4"/>
<dbReference type="EMBL" id="JAGMUV010000048">
    <property type="protein sequence ID" value="KAH7109952.1"/>
    <property type="molecule type" value="Genomic_DNA"/>
</dbReference>
<dbReference type="PANTHER" id="PTHR10622:SF12">
    <property type="entry name" value="HET DOMAIN-CONTAINING PROTEIN"/>
    <property type="match status" value="1"/>
</dbReference>
<gene>
    <name evidence="3" type="ORF">EDB81DRAFT_832689</name>
</gene>
<accession>A0A9P9I7K4</accession>
<dbReference type="InterPro" id="IPR010730">
    <property type="entry name" value="HET"/>
</dbReference>
<name>A0A9P9I7K4_9HYPO</name>
<evidence type="ECO:0000259" key="2">
    <source>
        <dbReference type="Pfam" id="PF26640"/>
    </source>
</evidence>
<feature type="domain" description="DUF8212" evidence="2">
    <location>
        <begin position="220"/>
        <end position="246"/>
    </location>
</feature>
<dbReference type="Pfam" id="PF06985">
    <property type="entry name" value="HET"/>
    <property type="match status" value="1"/>
</dbReference>
<comment type="caution">
    <text evidence="3">The sequence shown here is derived from an EMBL/GenBank/DDBJ whole genome shotgun (WGS) entry which is preliminary data.</text>
</comment>
<proteinExistence type="predicted"/>
<evidence type="ECO:0000313" key="3">
    <source>
        <dbReference type="EMBL" id="KAH7109952.1"/>
    </source>
</evidence>